<evidence type="ECO:0000313" key="6">
    <source>
        <dbReference type="Proteomes" id="UP000321734"/>
    </source>
</evidence>
<dbReference type="InterPro" id="IPR016039">
    <property type="entry name" value="Thiolase-like"/>
</dbReference>
<dbReference type="Gene3D" id="3.40.47.10">
    <property type="match status" value="1"/>
</dbReference>
<sequence>MQHPVSITAISSVSPLGESSSDIWSTYQHNQHSLSEKVFGEQKAIVGQLPTSVKKAINNLKTDNSHYKNLDHSVLYSIYTARKAVAQAGWSAHDNFGINIGSSRGATALFENYYERFLKQGRAETLSSPTTTLGNIASWVAHDLQTQGPEISHSITCSTALHALLNGVAWINSGMCTKFLVGGSEAPLTGFTVAQMQALKIYAVLPQKGIQKAYPCRSLDPDKKKNSMVLGEAAAMVCLEQGIIKNALATIIGVGYATEILEHNVSVSSNAICFQRSMKMALGQHHPDEVDIIVTHTPGTLKGDASEVNAINAVFTNKIPALTSNKWKIGHSLGASGVLSLELALLMLQHQEFINVPFIKAQTPKRIAKIMVNAVGFGGNAVSILISK</sequence>
<protein>
    <submittedName>
        <fullName evidence="5">Beta-ketoacyl synthase</fullName>
    </submittedName>
</protein>
<evidence type="ECO:0000256" key="2">
    <source>
        <dbReference type="ARBA" id="ARBA00022679"/>
    </source>
</evidence>
<dbReference type="Pfam" id="PF02801">
    <property type="entry name" value="Ketoacyl-synt_C"/>
    <property type="match status" value="1"/>
</dbReference>
<dbReference type="InterPro" id="IPR000794">
    <property type="entry name" value="Beta-ketoacyl_synthase"/>
</dbReference>
<accession>A0A5C7AJ49</accession>
<comment type="caution">
    <text evidence="5">The sequence shown here is derived from an EMBL/GenBank/DDBJ whole genome shotgun (WGS) entry which is preliminary data.</text>
</comment>
<organism evidence="5 6">
    <name type="scientific">Gelidibacter salicanalis</name>
    <dbReference type="NCBI Taxonomy" id="291193"/>
    <lineage>
        <taxon>Bacteria</taxon>
        <taxon>Pseudomonadati</taxon>
        <taxon>Bacteroidota</taxon>
        <taxon>Flavobacteriia</taxon>
        <taxon>Flavobacteriales</taxon>
        <taxon>Flavobacteriaceae</taxon>
        <taxon>Gelidibacter</taxon>
    </lineage>
</organism>
<evidence type="ECO:0000313" key="5">
    <source>
        <dbReference type="EMBL" id="TXE08618.1"/>
    </source>
</evidence>
<dbReference type="InterPro" id="IPR020841">
    <property type="entry name" value="PKS_Beta-ketoAc_synthase_dom"/>
</dbReference>
<comment type="similarity">
    <text evidence="1 3">Belongs to the thiolase-like superfamily. Beta-ketoacyl-ACP synthases family.</text>
</comment>
<dbReference type="PANTHER" id="PTHR11712:SF347">
    <property type="entry name" value="BETA KETOACYL-ACYL CARRIER PROTEIN SYNTHASE"/>
    <property type="match status" value="1"/>
</dbReference>
<evidence type="ECO:0000256" key="1">
    <source>
        <dbReference type="ARBA" id="ARBA00008467"/>
    </source>
</evidence>
<dbReference type="AlphaFoldDB" id="A0A5C7AJ49"/>
<dbReference type="SUPFAM" id="SSF53901">
    <property type="entry name" value="Thiolase-like"/>
    <property type="match status" value="1"/>
</dbReference>
<proteinExistence type="inferred from homology"/>
<dbReference type="GO" id="GO:0006633">
    <property type="term" value="P:fatty acid biosynthetic process"/>
    <property type="evidence" value="ECO:0007669"/>
    <property type="project" value="TreeGrafter"/>
</dbReference>
<dbReference type="PROSITE" id="PS52004">
    <property type="entry name" value="KS3_2"/>
    <property type="match status" value="1"/>
</dbReference>
<keyword evidence="6" id="KW-1185">Reference proteome</keyword>
<dbReference type="SMART" id="SM00825">
    <property type="entry name" value="PKS_KS"/>
    <property type="match status" value="1"/>
</dbReference>
<name>A0A5C7AJ49_9FLAO</name>
<dbReference type="GO" id="GO:0004315">
    <property type="term" value="F:3-oxoacyl-[acyl-carrier-protein] synthase activity"/>
    <property type="evidence" value="ECO:0007669"/>
    <property type="project" value="TreeGrafter"/>
</dbReference>
<dbReference type="RefSeq" id="WP_146892735.1">
    <property type="nucleotide sequence ID" value="NZ_VORX01000003.1"/>
</dbReference>
<evidence type="ECO:0000259" key="4">
    <source>
        <dbReference type="PROSITE" id="PS52004"/>
    </source>
</evidence>
<feature type="domain" description="Ketosynthase family 3 (KS3)" evidence="4">
    <location>
        <begin position="2"/>
        <end position="388"/>
    </location>
</feature>
<reference evidence="5 6" key="1">
    <citation type="submission" date="2019-08" db="EMBL/GenBank/DDBJ databases">
        <title>Genome sequence of Gelidibacter salicanalis IC162T.</title>
        <authorList>
            <person name="Bowman J.P."/>
        </authorList>
    </citation>
    <scope>NUCLEOTIDE SEQUENCE [LARGE SCALE GENOMIC DNA]</scope>
    <source>
        <strain evidence="5 6">IC162</strain>
    </source>
</reference>
<dbReference type="InterPro" id="IPR014030">
    <property type="entry name" value="Ketoacyl_synth_N"/>
</dbReference>
<dbReference type="PANTHER" id="PTHR11712">
    <property type="entry name" value="POLYKETIDE SYNTHASE-RELATED"/>
    <property type="match status" value="1"/>
</dbReference>
<keyword evidence="2 3" id="KW-0808">Transferase</keyword>
<gene>
    <name evidence="5" type="ORF">ES711_08960</name>
</gene>
<evidence type="ECO:0000256" key="3">
    <source>
        <dbReference type="RuleBase" id="RU003694"/>
    </source>
</evidence>
<dbReference type="InterPro" id="IPR014031">
    <property type="entry name" value="Ketoacyl_synth_C"/>
</dbReference>
<dbReference type="Pfam" id="PF00109">
    <property type="entry name" value="ketoacyl-synt"/>
    <property type="match status" value="1"/>
</dbReference>
<dbReference type="EMBL" id="VORX01000003">
    <property type="protein sequence ID" value="TXE08618.1"/>
    <property type="molecule type" value="Genomic_DNA"/>
</dbReference>
<dbReference type="Proteomes" id="UP000321734">
    <property type="component" value="Unassembled WGS sequence"/>
</dbReference>
<dbReference type="OrthoDB" id="1141849at2"/>